<evidence type="ECO:0000313" key="2">
    <source>
        <dbReference type="Proteomes" id="UP000225544"/>
    </source>
</evidence>
<protein>
    <submittedName>
        <fullName evidence="1">Uncharacterized protein</fullName>
    </submittedName>
</protein>
<dbReference type="EMBL" id="MF140434">
    <property type="protein sequence ID" value="ASR84143.1"/>
    <property type="molecule type" value="Genomic_DNA"/>
</dbReference>
<keyword evidence="2" id="KW-1185">Reference proteome</keyword>
<evidence type="ECO:0000313" key="1">
    <source>
        <dbReference type="EMBL" id="ASR84143.1"/>
    </source>
</evidence>
<organism evidence="1 2">
    <name type="scientific">Arthrobacter phage Wheelbite</name>
    <dbReference type="NCBI Taxonomy" id="2015873"/>
    <lineage>
        <taxon>Viruses</taxon>
        <taxon>Duplodnaviria</taxon>
        <taxon>Heunggongvirae</taxon>
        <taxon>Uroviricota</taxon>
        <taxon>Caudoviricetes</taxon>
        <taxon>Laroyevirus</taxon>
        <taxon>Laroyevirus wheelbite</taxon>
    </lineage>
</organism>
<dbReference type="RefSeq" id="YP_010082760.1">
    <property type="nucleotide sequence ID" value="NC_055034.1"/>
</dbReference>
<reference evidence="2" key="1">
    <citation type="submission" date="2017-05" db="EMBL/GenBank/DDBJ databases">
        <authorList>
            <person name="Aguayo I.A."/>
            <person name="Haubrich L.A."/>
            <person name="Lawand A."/>
            <person name="Nayek S."/>
            <person name="Syed N."/>
            <person name="Wagner P.E."/>
            <person name="Donegan-Quick R."/>
            <person name="Kim T."/>
            <person name="Visi D.K."/>
            <person name="Allen M.S."/>
            <person name="Hughes L.E."/>
            <person name="Stoner T.H."/>
            <person name="Garlena R.A."/>
            <person name="Russell D.A."/>
            <person name="Pope W.H."/>
            <person name="Jacobs-Sera D."/>
            <person name="Hatfull G.F."/>
        </authorList>
    </citation>
    <scope>NUCLEOTIDE SEQUENCE [LARGE SCALE GENOMIC DNA]</scope>
</reference>
<dbReference type="Proteomes" id="UP000225544">
    <property type="component" value="Segment"/>
</dbReference>
<gene>
    <name evidence="1" type="primary">52</name>
    <name evidence="1" type="ORF">SEA_WHEELBITE_52</name>
</gene>
<dbReference type="GeneID" id="65071764"/>
<dbReference type="KEGG" id="vg:65071764"/>
<proteinExistence type="predicted"/>
<name>A0A222ZHD1_9CAUD</name>
<sequence length="76" mass="8315">MSTTTATRTTAHVVNRTRAEAKRLSDSTACTARMECAACGSESPWLPPSFAEAHRAEHVCPGRRPGGRRRKQVDSF</sequence>
<accession>A0A222ZHD1</accession>